<protein>
    <submittedName>
        <fullName evidence="2">ImmA/IrrE family metallo-endopeptidase</fullName>
    </submittedName>
</protein>
<organism evidence="2 3">
    <name type="scientific">Faecalicatena faecalis</name>
    <dbReference type="NCBI Taxonomy" id="2726362"/>
    <lineage>
        <taxon>Bacteria</taxon>
        <taxon>Bacillati</taxon>
        <taxon>Bacillota</taxon>
        <taxon>Clostridia</taxon>
        <taxon>Lachnospirales</taxon>
        <taxon>Lachnospiraceae</taxon>
        <taxon>Faecalicatena</taxon>
    </lineage>
</organism>
<feature type="domain" description="IrrE N-terminal-like" evidence="1">
    <location>
        <begin position="36"/>
        <end position="122"/>
    </location>
</feature>
<proteinExistence type="predicted"/>
<evidence type="ECO:0000313" key="2">
    <source>
        <dbReference type="EMBL" id="MBU3876488.1"/>
    </source>
</evidence>
<reference evidence="2 3" key="1">
    <citation type="submission" date="2021-06" db="EMBL/GenBank/DDBJ databases">
        <title>Faecalicatena sp. nov. isolated from porcine feces.</title>
        <authorList>
            <person name="Oh B.S."/>
            <person name="Lee J.H."/>
        </authorList>
    </citation>
    <scope>NUCLEOTIDE SEQUENCE [LARGE SCALE GENOMIC DNA]</scope>
    <source>
        <strain evidence="2 3">AGMB00832</strain>
    </source>
</reference>
<gene>
    <name evidence="2" type="ORF">HGO97_011765</name>
</gene>
<accession>A0ABS6D4S6</accession>
<dbReference type="InterPro" id="IPR010359">
    <property type="entry name" value="IrrE_HExxH"/>
</dbReference>
<dbReference type="Pfam" id="PF06114">
    <property type="entry name" value="Peptidase_M78"/>
    <property type="match status" value="1"/>
</dbReference>
<sequence>MNKYEKLLDKAYKAGIDVDEGYPFNGKLSGLYVDGNIALSDKLETSVEKGCIMVEELGHHYTTAGDITDLSKTENRKQEHQARLWAYNEHIGLKGLIAAYEHGCHNSFEIAEYLEVTEEFLQECICCYREKYGVAATLDSYCIMFIPHLAIGKVLK</sequence>
<dbReference type="RefSeq" id="WP_216241877.1">
    <property type="nucleotide sequence ID" value="NZ_JABACJ020000010.1"/>
</dbReference>
<evidence type="ECO:0000313" key="3">
    <source>
        <dbReference type="Proteomes" id="UP000723714"/>
    </source>
</evidence>
<dbReference type="Proteomes" id="UP000723714">
    <property type="component" value="Unassembled WGS sequence"/>
</dbReference>
<comment type="caution">
    <text evidence="2">The sequence shown here is derived from an EMBL/GenBank/DDBJ whole genome shotgun (WGS) entry which is preliminary data.</text>
</comment>
<keyword evidence="3" id="KW-1185">Reference proteome</keyword>
<evidence type="ECO:0000259" key="1">
    <source>
        <dbReference type="Pfam" id="PF06114"/>
    </source>
</evidence>
<dbReference type="EMBL" id="JABACJ020000010">
    <property type="protein sequence ID" value="MBU3876488.1"/>
    <property type="molecule type" value="Genomic_DNA"/>
</dbReference>
<name>A0ABS6D4S6_9FIRM</name>